<comment type="caution">
    <text evidence="1">The sequence shown here is derived from an EMBL/GenBank/DDBJ whole genome shotgun (WGS) entry which is preliminary data.</text>
</comment>
<gene>
    <name evidence="1" type="ORF">G7Y82_20875</name>
</gene>
<evidence type="ECO:0000313" key="2">
    <source>
        <dbReference type="Proteomes" id="UP000653472"/>
    </source>
</evidence>
<dbReference type="SUPFAM" id="SSF81901">
    <property type="entry name" value="HCP-like"/>
    <property type="match status" value="1"/>
</dbReference>
<keyword evidence="2" id="KW-1185">Reference proteome</keyword>
<dbReference type="RefSeq" id="WP_168150076.1">
    <property type="nucleotide sequence ID" value="NZ_JAAVXB010000021.1"/>
</dbReference>
<reference evidence="1" key="1">
    <citation type="submission" date="2020-03" db="EMBL/GenBank/DDBJ databases">
        <title>Solimonas marina sp. nov., isolated from deep seawater of the Pacific Ocean.</title>
        <authorList>
            <person name="Liu X."/>
            <person name="Lai Q."/>
            <person name="Sun F."/>
            <person name="Gai Y."/>
            <person name="Li G."/>
            <person name="Shao Z."/>
        </authorList>
    </citation>
    <scope>NUCLEOTIDE SEQUENCE</scope>
    <source>
        <strain evidence="1">C16B3</strain>
    </source>
</reference>
<protein>
    <submittedName>
        <fullName evidence="1">Sel1 repeat family protein</fullName>
    </submittedName>
</protein>
<name>A0A969WEV6_9GAMM</name>
<evidence type="ECO:0000313" key="1">
    <source>
        <dbReference type="EMBL" id="NKF24768.1"/>
    </source>
</evidence>
<dbReference type="Gene3D" id="1.25.40.10">
    <property type="entry name" value="Tetratricopeptide repeat domain"/>
    <property type="match status" value="1"/>
</dbReference>
<proteinExistence type="predicted"/>
<organism evidence="1 2">
    <name type="scientific">Solimonas marina</name>
    <dbReference type="NCBI Taxonomy" id="2714601"/>
    <lineage>
        <taxon>Bacteria</taxon>
        <taxon>Pseudomonadati</taxon>
        <taxon>Pseudomonadota</taxon>
        <taxon>Gammaproteobacteria</taxon>
        <taxon>Nevskiales</taxon>
        <taxon>Nevskiaceae</taxon>
        <taxon>Solimonas</taxon>
    </lineage>
</organism>
<dbReference type="InterPro" id="IPR011990">
    <property type="entry name" value="TPR-like_helical_dom_sf"/>
</dbReference>
<sequence length="244" mass="26524">MALFGNPFFKSESKETEDDYSKGVLCLQKGNFYDADKYFRAAAASGHVSALYNLALINGGASISPCDIDFAISCFRKAGNGGHPKAKEFSTWIDKAEDTSFGTRALAMFAAQLPAQNEPNHLLMMVGCRLYSALCTQYEASDSVVEYELDAASTSDHPYIHRFIDRTGVNKSIYSGGLNRVQQGSAADQITDGLNHLFLGLKHSGHSDDLGLMIRCTIVGYIISKSKHANAASPLLGIDKFFAR</sequence>
<dbReference type="AlphaFoldDB" id="A0A969WEV6"/>
<accession>A0A969WEV6</accession>
<dbReference type="EMBL" id="JAAVXB010000021">
    <property type="protein sequence ID" value="NKF24768.1"/>
    <property type="molecule type" value="Genomic_DNA"/>
</dbReference>
<dbReference type="Proteomes" id="UP000653472">
    <property type="component" value="Unassembled WGS sequence"/>
</dbReference>